<evidence type="ECO:0000256" key="12">
    <source>
        <dbReference type="PIRNR" id="PIRNR027093"/>
    </source>
</evidence>
<keyword evidence="16" id="KW-1185">Reference proteome</keyword>
<evidence type="ECO:0000256" key="7">
    <source>
        <dbReference type="ARBA" id="ARBA00022801"/>
    </source>
</evidence>
<feature type="domain" description="Calcineurin-like phosphoesterase" evidence="14">
    <location>
        <begin position="102"/>
        <end position="343"/>
    </location>
</feature>
<evidence type="ECO:0000256" key="9">
    <source>
        <dbReference type="ARBA" id="ARBA00022989"/>
    </source>
</evidence>
<evidence type="ECO:0000256" key="6">
    <source>
        <dbReference type="ARBA" id="ARBA00022692"/>
    </source>
</evidence>
<dbReference type="InterPro" id="IPR029052">
    <property type="entry name" value="Metallo-depent_PP-like"/>
</dbReference>
<dbReference type="GO" id="GO:0008081">
    <property type="term" value="F:phosphoric diester hydrolase activity"/>
    <property type="evidence" value="ECO:0007669"/>
    <property type="project" value="TreeGrafter"/>
</dbReference>
<dbReference type="Pfam" id="PF00149">
    <property type="entry name" value="Metallophos"/>
    <property type="match status" value="1"/>
</dbReference>
<dbReference type="PANTHER" id="PTHR10340">
    <property type="entry name" value="SPHINGOMYELIN PHOSPHODIESTERASE"/>
    <property type="match status" value="1"/>
</dbReference>
<evidence type="ECO:0000256" key="8">
    <source>
        <dbReference type="ARBA" id="ARBA00022968"/>
    </source>
</evidence>
<dbReference type="GO" id="GO:0006798">
    <property type="term" value="P:polyphosphate catabolic process"/>
    <property type="evidence" value="ECO:0007669"/>
    <property type="project" value="TreeGrafter"/>
</dbReference>
<evidence type="ECO:0000256" key="5">
    <source>
        <dbReference type="ARBA" id="ARBA00022554"/>
    </source>
</evidence>
<dbReference type="GO" id="GO:0005774">
    <property type="term" value="C:vacuolar membrane"/>
    <property type="evidence" value="ECO:0007669"/>
    <property type="project" value="UniProtKB-SubCell"/>
</dbReference>
<evidence type="ECO:0000256" key="2">
    <source>
        <dbReference type="ARBA" id="ARBA00010399"/>
    </source>
</evidence>
<keyword evidence="5 12" id="KW-0926">Vacuole</keyword>
<dbReference type="InterPro" id="IPR041805">
    <property type="entry name" value="ASMase/PPN1_MPP"/>
</dbReference>
<keyword evidence="9 13" id="KW-1133">Transmembrane helix</keyword>
<sequence length="648" mass="75356">MLKEKEKQICGRIEEGRGDTVVVNKKCNSATKKFNNKRIFISLLLLLVVVVIVLPTSSIWNLQYNKNLPLCFKKLLCQKSISLKSTNASDVTTSTRRKLRGKFLHITDIHPDPLYKEGSSIKTACHRFTKKSGANDDDDFASLFTDPMVGCDSSLELMYHTMDWVVDNLKDEIDFVIWTGDNIRHDNDRKNPRTESSIFDLNTQLSDMFYDSFKKVPPTFDPMDMDVKVIPSIGNNDVYPHNMFAIGPTLQTREFYNIWNKYIPQEQQRSFNRFVSFFEEVIPGKLAVLSINTLYLYKANPLVDNCNQKSEPGYQLILWLGYVLQEMRERNIKVWLSGHVPPIEKNFETTCFHKFSAWIYEYRDIIIGGVYGHMNIDHFIPIDGKNSREEIQIYEEELSRLYDMDVDDDTDSSDARIMGAAPVNKVNYMRKIKKLYKDLDKSFHQGDGDDDEYCSKFSIVTIAGSVIPTFNPSFRVWEYNISGLNSEENILNSGKSWESFFDELEIKLQQDLMPDKDEDVVDILKKKKKKKPDKSIPPKMPSSLELGPAYKPQLFSPTGFTQYFADLNTINKNYYKFIDKDGLSKDEAAKKAFNYEIEYTSMDEDFPMDSLLVKDYIKYMHDLLQHKKRWKAYVHRAFISTDYENLDM</sequence>
<evidence type="ECO:0000256" key="1">
    <source>
        <dbReference type="ARBA" id="ARBA00004576"/>
    </source>
</evidence>
<organism evidence="15 16">
    <name type="scientific">Saccharomycodes ludwigii</name>
    <dbReference type="NCBI Taxonomy" id="36035"/>
    <lineage>
        <taxon>Eukaryota</taxon>
        <taxon>Fungi</taxon>
        <taxon>Dikarya</taxon>
        <taxon>Ascomycota</taxon>
        <taxon>Saccharomycotina</taxon>
        <taxon>Saccharomycetes</taxon>
        <taxon>Saccharomycodales</taxon>
        <taxon>Saccharomycodaceae</taxon>
        <taxon>Saccharomycodes</taxon>
    </lineage>
</organism>
<keyword evidence="10 12" id="KW-0472">Membrane</keyword>
<name>A0A376BCM1_9ASCO</name>
<evidence type="ECO:0000256" key="13">
    <source>
        <dbReference type="SAM" id="Phobius"/>
    </source>
</evidence>
<gene>
    <name evidence="15" type="ORF">SCODWIG_03631</name>
</gene>
<reference evidence="16" key="1">
    <citation type="submission" date="2018-06" db="EMBL/GenBank/DDBJ databases">
        <authorList>
            <person name="Guldener U."/>
        </authorList>
    </citation>
    <scope>NUCLEOTIDE SEQUENCE [LARGE SCALE GENOMIC DNA]</scope>
    <source>
        <strain evidence="16">UTAD17</strain>
    </source>
</reference>
<feature type="transmembrane region" description="Helical" evidence="13">
    <location>
        <begin position="39"/>
        <end position="60"/>
    </location>
</feature>
<dbReference type="PIRSF" id="PIRSF027093">
    <property type="entry name" value="EndopolyPtase_N1"/>
    <property type="match status" value="1"/>
</dbReference>
<protein>
    <recommendedName>
        <fullName evidence="4 12">Endopolyphosphatase</fullName>
        <ecNumber evidence="3 12">3.6.1.10</ecNumber>
    </recommendedName>
</protein>
<dbReference type="InterPro" id="IPR004843">
    <property type="entry name" value="Calcineurin-like_PHP"/>
</dbReference>
<evidence type="ECO:0000256" key="3">
    <source>
        <dbReference type="ARBA" id="ARBA00012459"/>
    </source>
</evidence>
<evidence type="ECO:0000256" key="11">
    <source>
        <dbReference type="ARBA" id="ARBA00023180"/>
    </source>
</evidence>
<evidence type="ECO:0000313" key="16">
    <source>
        <dbReference type="Proteomes" id="UP000262825"/>
    </source>
</evidence>
<dbReference type="EMBL" id="UFAJ01000949">
    <property type="protein sequence ID" value="SSD61870.1"/>
    <property type="molecule type" value="Genomic_DNA"/>
</dbReference>
<proteinExistence type="inferred from homology"/>
<dbReference type="VEuPathDB" id="FungiDB:SCODWIG_03631"/>
<dbReference type="PANTHER" id="PTHR10340:SF55">
    <property type="entry name" value="ENDOPOLYPHOSPHATASE"/>
    <property type="match status" value="1"/>
</dbReference>
<dbReference type="GO" id="GO:0000324">
    <property type="term" value="C:fungal-type vacuole"/>
    <property type="evidence" value="ECO:0007669"/>
    <property type="project" value="TreeGrafter"/>
</dbReference>
<keyword evidence="11" id="KW-0325">Glycoprotein</keyword>
<evidence type="ECO:0000313" key="15">
    <source>
        <dbReference type="EMBL" id="SSD61870.1"/>
    </source>
</evidence>
<keyword evidence="7 12" id="KW-0378">Hydrolase</keyword>
<comment type="catalytic activity">
    <reaction evidence="12">
        <text>[phosphate](n+1) + n H2O = (n+1) phosphate + n H(+)</text>
        <dbReference type="Rhea" id="RHEA:22452"/>
        <dbReference type="Rhea" id="RHEA-COMP:14280"/>
        <dbReference type="ChEBI" id="CHEBI:15377"/>
        <dbReference type="ChEBI" id="CHEBI:15378"/>
        <dbReference type="ChEBI" id="CHEBI:16838"/>
        <dbReference type="ChEBI" id="CHEBI:43474"/>
        <dbReference type="EC" id="3.6.1.10"/>
    </reaction>
</comment>
<dbReference type="GO" id="GO:0004309">
    <property type="term" value="F:exopolyphosphatase activity"/>
    <property type="evidence" value="ECO:0007669"/>
    <property type="project" value="TreeGrafter"/>
</dbReference>
<dbReference type="Proteomes" id="UP000262825">
    <property type="component" value="Unassembled WGS sequence"/>
</dbReference>
<dbReference type="SUPFAM" id="SSF56300">
    <property type="entry name" value="Metallo-dependent phosphatases"/>
    <property type="match status" value="1"/>
</dbReference>
<evidence type="ECO:0000256" key="10">
    <source>
        <dbReference type="ARBA" id="ARBA00023136"/>
    </source>
</evidence>
<keyword evidence="6 13" id="KW-0812">Transmembrane</keyword>
<dbReference type="GO" id="GO:0000298">
    <property type="term" value="F:endopolyphosphatase activity"/>
    <property type="evidence" value="ECO:0007669"/>
    <property type="project" value="UniProtKB-EC"/>
</dbReference>
<dbReference type="InterPro" id="IPR012358">
    <property type="entry name" value="EndopolyPtase_N1"/>
</dbReference>
<dbReference type="OrthoDB" id="348678at2759"/>
<keyword evidence="8" id="KW-0735">Signal-anchor</keyword>
<dbReference type="AlphaFoldDB" id="A0A376BCM1"/>
<accession>A0A376BCM1</accession>
<dbReference type="EC" id="3.6.1.10" evidence="3 12"/>
<dbReference type="CDD" id="cd00842">
    <property type="entry name" value="MPP_ASMase"/>
    <property type="match status" value="1"/>
</dbReference>
<comment type="similarity">
    <text evidence="2">Belongs to the endopolyphosphatase PPN1 family.</text>
</comment>
<evidence type="ECO:0000259" key="14">
    <source>
        <dbReference type="Pfam" id="PF00149"/>
    </source>
</evidence>
<evidence type="ECO:0000256" key="4">
    <source>
        <dbReference type="ARBA" id="ARBA00014458"/>
    </source>
</evidence>
<comment type="function">
    <text evidence="12">Catalyzes the hydrolysis of inorganic polyphosphate (polyP) chains of many hundreds of phosphate residues into shorter lengths.</text>
</comment>
<comment type="subcellular location">
    <subcellularLocation>
        <location evidence="1">Vacuole membrane</location>
        <topology evidence="1">Single-pass type II membrane protein</topology>
    </subcellularLocation>
</comment>